<comment type="caution">
    <text evidence="2">The sequence shown here is derived from an EMBL/GenBank/DDBJ whole genome shotgun (WGS) entry which is preliminary data.</text>
</comment>
<organism evidence="2 3">
    <name type="scientific">Glycomyces rutgersensis</name>
    <dbReference type="NCBI Taxonomy" id="58115"/>
    <lineage>
        <taxon>Bacteria</taxon>
        <taxon>Bacillati</taxon>
        <taxon>Actinomycetota</taxon>
        <taxon>Actinomycetes</taxon>
        <taxon>Glycomycetales</taxon>
        <taxon>Glycomycetaceae</taxon>
        <taxon>Glycomyces</taxon>
    </lineage>
</organism>
<name>A0ABN3F8L8_9ACTN</name>
<dbReference type="InterPro" id="IPR029058">
    <property type="entry name" value="AB_hydrolase_fold"/>
</dbReference>
<gene>
    <name evidence="2" type="ORF">GCM10010403_07350</name>
</gene>
<dbReference type="Proteomes" id="UP001501584">
    <property type="component" value="Unassembled WGS sequence"/>
</dbReference>
<keyword evidence="3" id="KW-1185">Reference proteome</keyword>
<dbReference type="InterPro" id="IPR000073">
    <property type="entry name" value="AB_hydrolase_1"/>
</dbReference>
<dbReference type="Gene3D" id="3.40.50.1820">
    <property type="entry name" value="alpha/beta hydrolase"/>
    <property type="match status" value="1"/>
</dbReference>
<feature type="domain" description="AB hydrolase-1" evidence="1">
    <location>
        <begin position="13"/>
        <end position="80"/>
    </location>
</feature>
<evidence type="ECO:0000259" key="1">
    <source>
        <dbReference type="Pfam" id="PF12697"/>
    </source>
</evidence>
<evidence type="ECO:0000313" key="2">
    <source>
        <dbReference type="EMBL" id="GAA2320456.1"/>
    </source>
</evidence>
<reference evidence="2 3" key="1">
    <citation type="journal article" date="2019" name="Int. J. Syst. Evol. Microbiol.">
        <title>The Global Catalogue of Microorganisms (GCM) 10K type strain sequencing project: providing services to taxonomists for standard genome sequencing and annotation.</title>
        <authorList>
            <consortium name="The Broad Institute Genomics Platform"/>
            <consortium name="The Broad Institute Genome Sequencing Center for Infectious Disease"/>
            <person name="Wu L."/>
            <person name="Ma J."/>
        </authorList>
    </citation>
    <scope>NUCLEOTIDE SEQUENCE [LARGE SCALE GENOMIC DNA]</scope>
    <source>
        <strain evidence="2 3">JCM 6238</strain>
    </source>
</reference>
<dbReference type="PANTHER" id="PTHR46438:SF11">
    <property type="entry name" value="LIPASE-RELATED"/>
    <property type="match status" value="1"/>
</dbReference>
<proteinExistence type="predicted"/>
<dbReference type="EMBL" id="BAAASX010000001">
    <property type="protein sequence ID" value="GAA2320456.1"/>
    <property type="molecule type" value="Genomic_DNA"/>
</dbReference>
<protein>
    <recommendedName>
        <fullName evidence="1">AB hydrolase-1 domain-containing protein</fullName>
    </recommendedName>
</protein>
<evidence type="ECO:0000313" key="3">
    <source>
        <dbReference type="Proteomes" id="UP001501584"/>
    </source>
</evidence>
<dbReference type="Pfam" id="PF12697">
    <property type="entry name" value="Abhydrolase_6"/>
    <property type="match status" value="1"/>
</dbReference>
<dbReference type="SUPFAM" id="SSF53474">
    <property type="entry name" value="alpha/beta-Hydrolases"/>
    <property type="match status" value="1"/>
</dbReference>
<accession>A0ABN3F8L8</accession>
<dbReference type="PANTHER" id="PTHR46438">
    <property type="entry name" value="ALPHA/BETA-HYDROLASES SUPERFAMILY PROTEIN"/>
    <property type="match status" value="1"/>
</dbReference>
<sequence length="90" mass="9897">MRRSWMHLAGAGDSRYTMELLPALRESATPKLLVWGEDDGFQKVAYAERFAAEIPGTALVRVPRAGHLPMENAPDQVARALAGCFNTMPL</sequence>